<dbReference type="Proteomes" id="UP000541610">
    <property type="component" value="Unassembled WGS sequence"/>
</dbReference>
<evidence type="ECO:0000313" key="2">
    <source>
        <dbReference type="EMBL" id="KAF4680801.1"/>
    </source>
</evidence>
<comment type="caution">
    <text evidence="2">The sequence shown here is derived from an EMBL/GenBank/DDBJ whole genome shotgun (WGS) entry which is preliminary data.</text>
</comment>
<feature type="chain" id="PRO_5029650477" description="Chitinase" evidence="1">
    <location>
        <begin position="20"/>
        <end position="264"/>
    </location>
</feature>
<evidence type="ECO:0000256" key="1">
    <source>
        <dbReference type="SAM" id="SignalP"/>
    </source>
</evidence>
<sequence length="264" mass="29164">MGATMQLLFLCTLVSMVSPWSWFHKKARRNRPLQVYKGVQYPWVHHGPHVVARNLADGPQCPNEEIYASADYFNRLADIGVKNFWLAKSSIELLQTVKEMGKVSATWFRSDMWHDVKRSGLGGTADINFVTIHPTGDDDIALFNTEQFAEEVIRNATLAGVDPNTLVLTVPLVALPVDGCPAYGYSQAILDFQSDPRGKGFFKSFDGIDYHFYSAARATSTARLAKKHGLHGIAVDSDSPFSNVADLDPLNPASLSHALVQNVK</sequence>
<organism evidence="2 3">
    <name type="scientific">Perkinsus olseni</name>
    <name type="common">Perkinsus atlanticus</name>
    <dbReference type="NCBI Taxonomy" id="32597"/>
    <lineage>
        <taxon>Eukaryota</taxon>
        <taxon>Sar</taxon>
        <taxon>Alveolata</taxon>
        <taxon>Perkinsozoa</taxon>
        <taxon>Perkinsea</taxon>
        <taxon>Perkinsida</taxon>
        <taxon>Perkinsidae</taxon>
        <taxon>Perkinsus</taxon>
    </lineage>
</organism>
<evidence type="ECO:0008006" key="4">
    <source>
        <dbReference type="Google" id="ProtNLM"/>
    </source>
</evidence>
<accession>A0A7J6NCZ4</accession>
<feature type="signal peptide" evidence="1">
    <location>
        <begin position="1"/>
        <end position="19"/>
    </location>
</feature>
<protein>
    <recommendedName>
        <fullName evidence="4">Chitinase</fullName>
    </recommendedName>
</protein>
<name>A0A7J6NCZ4_PEROL</name>
<dbReference type="AlphaFoldDB" id="A0A7J6NCZ4"/>
<gene>
    <name evidence="2" type="ORF">FOZ60_012978</name>
</gene>
<proteinExistence type="predicted"/>
<evidence type="ECO:0000313" key="3">
    <source>
        <dbReference type="Proteomes" id="UP000541610"/>
    </source>
</evidence>
<reference evidence="2 3" key="1">
    <citation type="submission" date="2020-04" db="EMBL/GenBank/DDBJ databases">
        <title>Perkinsus olseni comparative genomics.</title>
        <authorList>
            <person name="Bogema D.R."/>
        </authorList>
    </citation>
    <scope>NUCLEOTIDE SEQUENCE [LARGE SCALE GENOMIC DNA]</scope>
    <source>
        <strain evidence="2">00978-12</strain>
    </source>
</reference>
<keyword evidence="1" id="KW-0732">Signal</keyword>
<dbReference type="EMBL" id="JABANP010000572">
    <property type="protein sequence ID" value="KAF4680801.1"/>
    <property type="molecule type" value="Genomic_DNA"/>
</dbReference>